<evidence type="ECO:0000313" key="2">
    <source>
        <dbReference type="Proteomes" id="UP000837857"/>
    </source>
</evidence>
<dbReference type="Proteomes" id="UP000837857">
    <property type="component" value="Chromosome 2"/>
</dbReference>
<reference evidence="1" key="1">
    <citation type="submission" date="2022-03" db="EMBL/GenBank/DDBJ databases">
        <authorList>
            <person name="Martin H S."/>
        </authorList>
    </citation>
    <scope>NUCLEOTIDE SEQUENCE</scope>
</reference>
<evidence type="ECO:0000313" key="1">
    <source>
        <dbReference type="EMBL" id="CAH2049812.1"/>
    </source>
</evidence>
<keyword evidence="2" id="KW-1185">Reference proteome</keyword>
<proteinExistence type="predicted"/>
<name>A0ABN8I980_9NEOP</name>
<gene>
    <name evidence="1" type="ORF">IPOD504_LOCUS7024</name>
</gene>
<organism evidence="1 2">
    <name type="scientific">Iphiclides podalirius</name>
    <name type="common">scarce swallowtail</name>
    <dbReference type="NCBI Taxonomy" id="110791"/>
    <lineage>
        <taxon>Eukaryota</taxon>
        <taxon>Metazoa</taxon>
        <taxon>Ecdysozoa</taxon>
        <taxon>Arthropoda</taxon>
        <taxon>Hexapoda</taxon>
        <taxon>Insecta</taxon>
        <taxon>Pterygota</taxon>
        <taxon>Neoptera</taxon>
        <taxon>Endopterygota</taxon>
        <taxon>Lepidoptera</taxon>
        <taxon>Glossata</taxon>
        <taxon>Ditrysia</taxon>
        <taxon>Papilionoidea</taxon>
        <taxon>Papilionidae</taxon>
        <taxon>Papilioninae</taxon>
        <taxon>Iphiclides</taxon>
    </lineage>
</organism>
<accession>A0ABN8I980</accession>
<sequence>MKLRGSQVILNDVYRPRRLGAYCRRGRPGRGAAPPLPAPCGQIYRTPDSSRVSTAAVGSTLLAAFDVLGRRLLRCPGFGLFGGYFLAPIELVRYLRPEFRRNSALKAFVEAIRVPRSLAS</sequence>
<protein>
    <submittedName>
        <fullName evidence="1">Uncharacterized protein</fullName>
    </submittedName>
</protein>
<dbReference type="EMBL" id="OW152814">
    <property type="protein sequence ID" value="CAH2049812.1"/>
    <property type="molecule type" value="Genomic_DNA"/>
</dbReference>
<feature type="non-terminal residue" evidence="1">
    <location>
        <position position="120"/>
    </location>
</feature>